<proteinExistence type="predicted"/>
<name>A0A9W7Y5V3_9FUNG</name>
<organism evidence="5 6">
    <name type="scientific">Coemansia biformis</name>
    <dbReference type="NCBI Taxonomy" id="1286918"/>
    <lineage>
        <taxon>Eukaryota</taxon>
        <taxon>Fungi</taxon>
        <taxon>Fungi incertae sedis</taxon>
        <taxon>Zoopagomycota</taxon>
        <taxon>Kickxellomycotina</taxon>
        <taxon>Kickxellomycetes</taxon>
        <taxon>Kickxellales</taxon>
        <taxon>Kickxellaceae</taxon>
        <taxon>Coemansia</taxon>
    </lineage>
</organism>
<gene>
    <name evidence="5" type="ORF">LPJ61_003858</name>
</gene>
<dbReference type="OrthoDB" id="414133at2759"/>
<evidence type="ECO:0000256" key="3">
    <source>
        <dbReference type="ARBA" id="ARBA00039681"/>
    </source>
</evidence>
<reference evidence="5" key="1">
    <citation type="submission" date="2022-07" db="EMBL/GenBank/DDBJ databases">
        <title>Phylogenomic reconstructions and comparative analyses of Kickxellomycotina fungi.</title>
        <authorList>
            <person name="Reynolds N.K."/>
            <person name="Stajich J.E."/>
            <person name="Barry K."/>
            <person name="Grigoriev I.V."/>
            <person name="Crous P."/>
            <person name="Smith M.E."/>
        </authorList>
    </citation>
    <scope>NUCLEOTIDE SEQUENCE</scope>
    <source>
        <strain evidence="5">BCRC 34381</strain>
    </source>
</reference>
<keyword evidence="6" id="KW-1185">Reference proteome</keyword>
<comment type="caution">
    <text evidence="5">The sequence shown here is derived from an EMBL/GenBank/DDBJ whole genome shotgun (WGS) entry which is preliminary data.</text>
</comment>
<dbReference type="InterPro" id="IPR029063">
    <property type="entry name" value="SAM-dependent_MTases_sf"/>
</dbReference>
<dbReference type="AlphaFoldDB" id="A0A9W7Y5V3"/>
<dbReference type="Gene3D" id="3.90.120.10">
    <property type="entry name" value="DNA Methylase, subunit A, domain 2"/>
    <property type="match status" value="1"/>
</dbReference>
<dbReference type="EMBL" id="JANBOI010000742">
    <property type="protein sequence ID" value="KAJ1728774.1"/>
    <property type="molecule type" value="Genomic_DNA"/>
</dbReference>
<dbReference type="InterPro" id="IPR031303">
    <property type="entry name" value="C5_meth_CS"/>
</dbReference>
<dbReference type="SUPFAM" id="SSF53335">
    <property type="entry name" value="S-adenosyl-L-methionine-dependent methyltransferases"/>
    <property type="match status" value="1"/>
</dbReference>
<sequence>MEEGAGKQPIVCLEFFSGIGGLHYGLLASGIDGRVAKSWDMNENANAVYYHNFNQRPSNKAIDYLTPKDIDRFGADCWSRTMLIEALFGLGFEVVECLLSPVQLGIPNGRLRYYLAARLRWPDPIRVSNVNSSSGTAADSAHAAWMVENSARAGVYLARGRSVVHTEWPFGPTAGAIASAAITRQPLSAYIDPASDHIPSLAVPEPDILKRRRLGFDIVTSTSECTSTFTKAYGSSHLIGSGSLLQTRKLDTDSRTLESPEELIGLGLRFFSPNEVARLHHFPLDKAGGHSLEFPSSITLRQRLQLLGNSLNVHVVAQLLEHVLFSSAEWS</sequence>
<keyword evidence="1" id="KW-0949">S-adenosyl-L-methionine</keyword>
<dbReference type="Proteomes" id="UP001143981">
    <property type="component" value="Unassembled WGS sequence"/>
</dbReference>
<dbReference type="PANTHER" id="PTHR46098:SF1">
    <property type="entry name" value="TRNA (CYTOSINE(38)-C(5))-METHYLTRANSFERASE"/>
    <property type="match status" value="1"/>
</dbReference>
<dbReference type="EC" id="2.1.1.204" evidence="2"/>
<dbReference type="InterPro" id="IPR050750">
    <property type="entry name" value="C5-MTase"/>
</dbReference>
<dbReference type="PROSITE" id="PS00095">
    <property type="entry name" value="C5_MTASE_2"/>
    <property type="match status" value="1"/>
</dbReference>
<evidence type="ECO:0000313" key="5">
    <source>
        <dbReference type="EMBL" id="KAJ1728774.1"/>
    </source>
</evidence>
<protein>
    <recommendedName>
        <fullName evidence="3">tRNA (cytosine(38)-C(5))-methyltransferase</fullName>
        <ecNumber evidence="2">2.1.1.204</ecNumber>
    </recommendedName>
    <alternativeName>
        <fullName evidence="4">DNA (cytosine-5)-methyltransferase-like protein 2</fullName>
    </alternativeName>
</protein>
<dbReference type="PANTHER" id="PTHR46098">
    <property type="entry name" value="TRNA (CYTOSINE(38)-C(5))-METHYLTRANSFERASE"/>
    <property type="match status" value="1"/>
</dbReference>
<dbReference type="GO" id="GO:0005634">
    <property type="term" value="C:nucleus"/>
    <property type="evidence" value="ECO:0007669"/>
    <property type="project" value="TreeGrafter"/>
</dbReference>
<accession>A0A9W7Y5V3</accession>
<evidence type="ECO:0000256" key="2">
    <source>
        <dbReference type="ARBA" id="ARBA00039081"/>
    </source>
</evidence>
<evidence type="ECO:0000256" key="4">
    <source>
        <dbReference type="ARBA" id="ARBA00042810"/>
    </source>
</evidence>
<evidence type="ECO:0000313" key="6">
    <source>
        <dbReference type="Proteomes" id="UP001143981"/>
    </source>
</evidence>
<evidence type="ECO:0000256" key="1">
    <source>
        <dbReference type="ARBA" id="ARBA00022691"/>
    </source>
</evidence>
<dbReference type="Gene3D" id="3.40.50.150">
    <property type="entry name" value="Vaccinia Virus protein VP39"/>
    <property type="match status" value="2"/>
</dbReference>